<dbReference type="AlphaFoldDB" id="A0A4V3RT95"/>
<accession>A0A4V3RT95</accession>
<sequence>MSYSLTNKLCDAERCFIASEVISGRLSRGMAMKNMVSVKFHFGAGFVNLQSTKAIQPWKQKDQRRQVTLKMVDFKPERRLKGQ</sequence>
<proteinExistence type="predicted"/>
<reference evidence="1 2" key="1">
    <citation type="submission" date="2019-04" db="EMBL/GenBank/DDBJ databases">
        <title>Microbes associate with the intestines of laboratory mice.</title>
        <authorList>
            <person name="Navarre W."/>
            <person name="Wong E."/>
            <person name="Huang K."/>
            <person name="Tropini C."/>
            <person name="Ng K."/>
            <person name="Yu B."/>
        </authorList>
    </citation>
    <scope>NUCLEOTIDE SEQUENCE [LARGE SCALE GENOMIC DNA]</scope>
    <source>
        <strain evidence="1 2">NM22_B1</strain>
    </source>
</reference>
<organism evidence="1 2">
    <name type="scientific">Phocaeicola sartorii</name>
    <dbReference type="NCBI Taxonomy" id="671267"/>
    <lineage>
        <taxon>Bacteria</taxon>
        <taxon>Pseudomonadati</taxon>
        <taxon>Bacteroidota</taxon>
        <taxon>Bacteroidia</taxon>
        <taxon>Bacteroidales</taxon>
        <taxon>Bacteroidaceae</taxon>
        <taxon>Phocaeicola</taxon>
    </lineage>
</organism>
<dbReference type="Proteomes" id="UP000310760">
    <property type="component" value="Unassembled WGS sequence"/>
</dbReference>
<comment type="caution">
    <text evidence="1">The sequence shown here is derived from an EMBL/GenBank/DDBJ whole genome shotgun (WGS) entry which is preliminary data.</text>
</comment>
<dbReference type="EMBL" id="SRYJ01000020">
    <property type="protein sequence ID" value="TGY70309.1"/>
    <property type="molecule type" value="Genomic_DNA"/>
</dbReference>
<gene>
    <name evidence="1" type="ORF">E5339_10405</name>
</gene>
<protein>
    <submittedName>
        <fullName evidence="1">Uncharacterized protein</fullName>
    </submittedName>
</protein>
<evidence type="ECO:0000313" key="1">
    <source>
        <dbReference type="EMBL" id="TGY70309.1"/>
    </source>
</evidence>
<name>A0A4V3RT95_9BACT</name>
<dbReference type="RefSeq" id="WP_135951568.1">
    <property type="nucleotide sequence ID" value="NZ_CAKOCL010000047.1"/>
</dbReference>
<evidence type="ECO:0000313" key="2">
    <source>
        <dbReference type="Proteomes" id="UP000310760"/>
    </source>
</evidence>